<dbReference type="EMBL" id="GBHO01040756">
    <property type="protein sequence ID" value="JAG02848.1"/>
    <property type="molecule type" value="Transcribed_RNA"/>
</dbReference>
<evidence type="ECO:0000313" key="11">
    <source>
        <dbReference type="EMBL" id="JAG36605.1"/>
    </source>
</evidence>
<evidence type="ECO:0000256" key="3">
    <source>
        <dbReference type="ARBA" id="ARBA00022737"/>
    </source>
</evidence>
<dbReference type="FunFam" id="3.30.70.330:FF:000207">
    <property type="entry name" value="RNA-binding region (RNP1, RRM)-containing 3"/>
    <property type="match status" value="1"/>
</dbReference>
<reference evidence="9" key="2">
    <citation type="submission" date="2014-07" db="EMBL/GenBank/DDBJ databases">
        <authorList>
            <person name="Hull J."/>
        </authorList>
    </citation>
    <scope>NUCLEOTIDE SEQUENCE</scope>
</reference>
<evidence type="ECO:0000256" key="1">
    <source>
        <dbReference type="ARBA" id="ARBA00004123"/>
    </source>
</evidence>
<dbReference type="GO" id="GO:0005689">
    <property type="term" value="C:U12-type spliceosomal complex"/>
    <property type="evidence" value="ECO:0007669"/>
    <property type="project" value="TreeGrafter"/>
</dbReference>
<keyword evidence="3" id="KW-0677">Repeat</keyword>
<dbReference type="EMBL" id="GBHO01006999">
    <property type="protein sequence ID" value="JAG36605.1"/>
    <property type="molecule type" value="Transcribed_RNA"/>
</dbReference>
<dbReference type="PROSITE" id="PS50102">
    <property type="entry name" value="RRM"/>
    <property type="match status" value="2"/>
</dbReference>
<reference evidence="9" key="1">
    <citation type="journal article" date="2014" name="PLoS ONE">
        <title>Transcriptome-Based Identification of ABC Transporters in the Western Tarnished Plant Bug Lygus hesperus.</title>
        <authorList>
            <person name="Hull J.J."/>
            <person name="Chaney K."/>
            <person name="Geib S.M."/>
            <person name="Fabrick J.A."/>
            <person name="Brent C.S."/>
            <person name="Walsh D."/>
            <person name="Lavine L.C."/>
        </authorList>
    </citation>
    <scope>NUCLEOTIDE SEQUENCE</scope>
</reference>
<name>A0A0A9W8L5_LYGHE</name>
<dbReference type="EMBL" id="GBHO01025606">
    <property type="protein sequence ID" value="JAG17998.1"/>
    <property type="molecule type" value="Transcribed_RNA"/>
</dbReference>
<proteinExistence type="predicted"/>
<evidence type="ECO:0000313" key="10">
    <source>
        <dbReference type="EMBL" id="JAG17998.1"/>
    </source>
</evidence>
<keyword evidence="4 6" id="KW-0694">RNA-binding</keyword>
<feature type="compositionally biased region" description="Acidic residues" evidence="7">
    <location>
        <begin position="195"/>
        <end position="213"/>
    </location>
</feature>
<dbReference type="InterPro" id="IPR045164">
    <property type="entry name" value="RBM41/RNPC3"/>
</dbReference>
<protein>
    <recommendedName>
        <fullName evidence="2">RNA-binding region-containing protein 3</fullName>
    </recommendedName>
</protein>
<feature type="region of interest" description="Disordered" evidence="7">
    <location>
        <begin position="195"/>
        <end position="216"/>
    </location>
</feature>
<evidence type="ECO:0000256" key="6">
    <source>
        <dbReference type="PROSITE-ProRule" id="PRU00176"/>
    </source>
</evidence>
<dbReference type="InterPro" id="IPR035979">
    <property type="entry name" value="RBD_domain_sf"/>
</dbReference>
<keyword evidence="5" id="KW-0539">Nucleus</keyword>
<evidence type="ECO:0000256" key="4">
    <source>
        <dbReference type="ARBA" id="ARBA00022884"/>
    </source>
</evidence>
<dbReference type="GO" id="GO:0030626">
    <property type="term" value="F:U12 snRNA binding"/>
    <property type="evidence" value="ECO:0007669"/>
    <property type="project" value="TreeGrafter"/>
</dbReference>
<evidence type="ECO:0000256" key="2">
    <source>
        <dbReference type="ARBA" id="ARBA00020364"/>
    </source>
</evidence>
<evidence type="ECO:0000256" key="5">
    <source>
        <dbReference type="ARBA" id="ARBA00023242"/>
    </source>
</evidence>
<dbReference type="Gene3D" id="3.30.70.330">
    <property type="match status" value="2"/>
</dbReference>
<feature type="domain" description="RRM" evidence="8">
    <location>
        <begin position="7"/>
        <end position="82"/>
    </location>
</feature>
<evidence type="ECO:0000259" key="8">
    <source>
        <dbReference type="PROSITE" id="PS50102"/>
    </source>
</evidence>
<accession>A0A0A9W8L5</accession>
<dbReference type="GO" id="GO:0097157">
    <property type="term" value="F:pre-mRNA intronic binding"/>
    <property type="evidence" value="ECO:0007669"/>
    <property type="project" value="TreeGrafter"/>
</dbReference>
<dbReference type="CDD" id="cd12239">
    <property type="entry name" value="RRM2_RBM40_like"/>
    <property type="match status" value="1"/>
</dbReference>
<comment type="subcellular location">
    <subcellularLocation>
        <location evidence="1">Nucleus</location>
    </subcellularLocation>
</comment>
<dbReference type="SMART" id="SM00360">
    <property type="entry name" value="RRM"/>
    <property type="match status" value="2"/>
</dbReference>
<dbReference type="AlphaFoldDB" id="A0A0A9W8L5"/>
<dbReference type="Pfam" id="PF00076">
    <property type="entry name" value="RRM_1"/>
    <property type="match status" value="1"/>
</dbReference>
<dbReference type="InterPro" id="IPR012677">
    <property type="entry name" value="Nucleotide-bd_a/b_plait_sf"/>
</dbReference>
<sequence>MAKYDESTLVIKHLPPELDVNDRVDLLKNLGAVEVSCVSSEFKKSSLTFAKFRTKEQCQLVLKHLHQKEILGSLLSVEYARGRYNDGRVASEESTTLLNGTNDETTSQRKIVETYLKKLNSWTNDLDFNQPPPVHIRYQYPPPSTQVLRNICKALAKVPKLYTQVLHLMNKMNLPCPFSENFYLETDLVAEDFEEPEPVADSSTEESEIESDGDVLRTPRVTISSKKRSLVKKIKVHKFVKPKMTVGERQAVKPEEVFETRQVQVPKKIELKVSTDFNMLTDSQKLPEVTETFGLLEPKIPEAVPEEEETNKKEDSAPGGVISAEELELNRIPPKDFHLLPVFKNYQPGPPTCRLYVKNLAKTVTVGDLEFIFNRYRVEETGDQVNLYDIRLMQEGRMKGQAFITLQRVELAEQAVKETNGYILKGKAIVVQFARSNKPK</sequence>
<dbReference type="SUPFAM" id="SSF54928">
    <property type="entry name" value="RNA-binding domain, RBD"/>
    <property type="match status" value="2"/>
</dbReference>
<dbReference type="InterPro" id="IPR000504">
    <property type="entry name" value="RRM_dom"/>
</dbReference>
<dbReference type="PANTHER" id="PTHR16105">
    <property type="entry name" value="RNA-BINDING REGION-CONTAINING PROTEIN 3"/>
    <property type="match status" value="1"/>
</dbReference>
<dbReference type="GO" id="GO:0000398">
    <property type="term" value="P:mRNA splicing, via spliceosome"/>
    <property type="evidence" value="ECO:0007669"/>
    <property type="project" value="TreeGrafter"/>
</dbReference>
<evidence type="ECO:0000313" key="9">
    <source>
        <dbReference type="EMBL" id="JAG02848.1"/>
    </source>
</evidence>
<evidence type="ECO:0000256" key="7">
    <source>
        <dbReference type="SAM" id="MobiDB-lite"/>
    </source>
</evidence>
<feature type="domain" description="RRM" evidence="8">
    <location>
        <begin position="353"/>
        <end position="436"/>
    </location>
</feature>
<organism evidence="9">
    <name type="scientific">Lygus hesperus</name>
    <name type="common">Western plant bug</name>
    <dbReference type="NCBI Taxonomy" id="30085"/>
    <lineage>
        <taxon>Eukaryota</taxon>
        <taxon>Metazoa</taxon>
        <taxon>Ecdysozoa</taxon>
        <taxon>Arthropoda</taxon>
        <taxon>Hexapoda</taxon>
        <taxon>Insecta</taxon>
        <taxon>Pterygota</taxon>
        <taxon>Neoptera</taxon>
        <taxon>Paraneoptera</taxon>
        <taxon>Hemiptera</taxon>
        <taxon>Heteroptera</taxon>
        <taxon>Panheteroptera</taxon>
        <taxon>Cimicomorpha</taxon>
        <taxon>Miridae</taxon>
        <taxon>Mirini</taxon>
        <taxon>Lygus</taxon>
    </lineage>
</organism>
<gene>
    <name evidence="9" type="primary">RNPC3_1</name>
    <name evidence="10" type="synonym">RNPC3_0</name>
    <name evidence="11" type="synonym">RNPC3_2</name>
    <name evidence="11" type="ORF">CM83_78022</name>
    <name evidence="9" type="ORF">CM83_78023</name>
    <name evidence="10" type="ORF">CM83_78024</name>
</gene>
<dbReference type="PANTHER" id="PTHR16105:SF0">
    <property type="entry name" value="RNA-BINDING REGION-CONTAINING PROTEIN 3"/>
    <property type="match status" value="1"/>
</dbReference>